<reference evidence="1 2" key="1">
    <citation type="journal article" date="2015" name="Genome Announc.">
        <title>Expanding the biotechnology potential of lactobacilli through comparative genomics of 213 strains and associated genera.</title>
        <authorList>
            <person name="Sun Z."/>
            <person name="Harris H.M."/>
            <person name="McCann A."/>
            <person name="Guo C."/>
            <person name="Argimon S."/>
            <person name="Zhang W."/>
            <person name="Yang X."/>
            <person name="Jeffery I.B."/>
            <person name="Cooney J.C."/>
            <person name="Kagawa T.F."/>
            <person name="Liu W."/>
            <person name="Song Y."/>
            <person name="Salvetti E."/>
            <person name="Wrobel A."/>
            <person name="Rasinkangas P."/>
            <person name="Parkhill J."/>
            <person name="Rea M.C."/>
            <person name="O'Sullivan O."/>
            <person name="Ritari J."/>
            <person name="Douillard F.P."/>
            <person name="Paul Ross R."/>
            <person name="Yang R."/>
            <person name="Briner A.E."/>
            <person name="Felis G.E."/>
            <person name="de Vos W.M."/>
            <person name="Barrangou R."/>
            <person name="Klaenhammer T.R."/>
            <person name="Caufield P.W."/>
            <person name="Cui Y."/>
            <person name="Zhang H."/>
            <person name="O'Toole P.W."/>
        </authorList>
    </citation>
    <scope>NUCLEOTIDE SEQUENCE [LARGE SCALE GENOMIC DNA]</scope>
    <source>
        <strain evidence="1 2">DSM 19394</strain>
    </source>
</reference>
<dbReference type="Proteomes" id="UP000051955">
    <property type="component" value="Unassembled WGS sequence"/>
</dbReference>
<evidence type="ECO:0000313" key="1">
    <source>
        <dbReference type="EMBL" id="KRK95903.1"/>
    </source>
</evidence>
<sequence length="126" mass="14768">MLIGTALVVFNANVQFLIENFLSNEANTEENWWTLMESEAGSIFGKTKENFVRKNHQDIVDLFNGLKNRRNRIIHSFQFSHEDSSQGIATLVRKTHEQFEIDETYLLTFIRDNGKLNDLLHEFRGY</sequence>
<comment type="caution">
    <text evidence="1">The sequence shown here is derived from an EMBL/GenBank/DDBJ whole genome shotgun (WGS) entry which is preliminary data.</text>
</comment>
<gene>
    <name evidence="1" type="ORF">FD25_GL002363</name>
</gene>
<dbReference type="PATRIC" id="fig|1423715.3.peg.2439"/>
<evidence type="ECO:0008006" key="3">
    <source>
        <dbReference type="Google" id="ProtNLM"/>
    </source>
</evidence>
<keyword evidence="2" id="KW-1185">Reference proteome</keyword>
<dbReference type="EMBL" id="AZDV01000005">
    <property type="protein sequence ID" value="KRK95903.1"/>
    <property type="molecule type" value="Genomic_DNA"/>
</dbReference>
<evidence type="ECO:0000313" key="2">
    <source>
        <dbReference type="Proteomes" id="UP000051955"/>
    </source>
</evidence>
<protein>
    <recommendedName>
        <fullName evidence="3">Selenium binding protein</fullName>
    </recommendedName>
</protein>
<dbReference type="AlphaFoldDB" id="A0A0R1LJC1"/>
<dbReference type="STRING" id="1423715.FD25_GL002363"/>
<organism evidence="1 2">
    <name type="scientific">Levilactobacillus acidifarinae DSM 19394 = JCM 15949</name>
    <dbReference type="NCBI Taxonomy" id="1423715"/>
    <lineage>
        <taxon>Bacteria</taxon>
        <taxon>Bacillati</taxon>
        <taxon>Bacillota</taxon>
        <taxon>Bacilli</taxon>
        <taxon>Lactobacillales</taxon>
        <taxon>Lactobacillaceae</taxon>
        <taxon>Levilactobacillus</taxon>
    </lineage>
</organism>
<name>A0A0R1LJC1_9LACO</name>
<proteinExistence type="predicted"/>
<accession>A0A0R1LJC1</accession>